<reference evidence="6 7" key="1">
    <citation type="submission" date="2024-07" db="EMBL/GenBank/DDBJ databases">
        <authorList>
            <person name="Lee S."/>
            <person name="Kang M."/>
        </authorList>
    </citation>
    <scope>NUCLEOTIDE SEQUENCE [LARGE SCALE GENOMIC DNA]</scope>
    <source>
        <strain evidence="6 7">DS6</strain>
    </source>
</reference>
<dbReference type="Pfam" id="PF12831">
    <property type="entry name" value="FAD_oxidored"/>
    <property type="match status" value="1"/>
</dbReference>
<dbReference type="InterPro" id="IPR039650">
    <property type="entry name" value="HdrA-like"/>
</dbReference>
<feature type="non-terminal residue" evidence="6">
    <location>
        <position position="173"/>
    </location>
</feature>
<evidence type="ECO:0000313" key="7">
    <source>
        <dbReference type="Proteomes" id="UP001556631"/>
    </source>
</evidence>
<keyword evidence="2" id="KW-0479">Metal-binding</keyword>
<evidence type="ECO:0000256" key="1">
    <source>
        <dbReference type="ARBA" id="ARBA00022485"/>
    </source>
</evidence>
<dbReference type="Proteomes" id="UP001556631">
    <property type="component" value="Unassembled WGS sequence"/>
</dbReference>
<dbReference type="PANTHER" id="PTHR43498">
    <property type="entry name" value="FERREDOXIN:COB-COM HETERODISULFIDE REDUCTASE SUBUNIT A"/>
    <property type="match status" value="1"/>
</dbReference>
<keyword evidence="7" id="KW-1185">Reference proteome</keyword>
<evidence type="ECO:0000256" key="2">
    <source>
        <dbReference type="ARBA" id="ARBA00022723"/>
    </source>
</evidence>
<dbReference type="PANTHER" id="PTHR43498:SF1">
    <property type="entry name" value="COB--COM HETERODISULFIDE REDUCTASE IRON-SULFUR SUBUNIT A"/>
    <property type="match status" value="1"/>
</dbReference>
<name>A0ABV3T4M5_9ACTN</name>
<evidence type="ECO:0000313" key="6">
    <source>
        <dbReference type="EMBL" id="MEX0429735.1"/>
    </source>
</evidence>
<dbReference type="InterPro" id="IPR036188">
    <property type="entry name" value="FAD/NAD-bd_sf"/>
</dbReference>
<protein>
    <submittedName>
        <fullName evidence="6">FAD-dependent oxidoreductase</fullName>
    </submittedName>
</protein>
<dbReference type="SUPFAM" id="SSF51905">
    <property type="entry name" value="FAD/NAD(P)-binding domain"/>
    <property type="match status" value="1"/>
</dbReference>
<evidence type="ECO:0000256" key="3">
    <source>
        <dbReference type="ARBA" id="ARBA00023002"/>
    </source>
</evidence>
<gene>
    <name evidence="6" type="ORF">AB3X52_19120</name>
</gene>
<evidence type="ECO:0000256" key="5">
    <source>
        <dbReference type="ARBA" id="ARBA00023014"/>
    </source>
</evidence>
<accession>A0ABV3T4M5</accession>
<organism evidence="6 7">
    <name type="scientific">Nocardioides eburneus</name>
    <dbReference type="NCBI Taxonomy" id="3231482"/>
    <lineage>
        <taxon>Bacteria</taxon>
        <taxon>Bacillati</taxon>
        <taxon>Actinomycetota</taxon>
        <taxon>Actinomycetes</taxon>
        <taxon>Propionibacteriales</taxon>
        <taxon>Nocardioidaceae</taxon>
        <taxon>Nocardioides</taxon>
    </lineage>
</organism>
<proteinExistence type="predicted"/>
<dbReference type="PRINTS" id="PR00469">
    <property type="entry name" value="PNDRDTASEII"/>
</dbReference>
<sequence>MSHPTRFSDTITLPATRVPVIGEYDVVVIGGGPAGLMAATAASRAGRSTLLVERYGFLGGAGTMGGLSTFCGLHANVHGVHQRVIRGYTDELMDRLEALDGLSEPHLSVADRIQAQAFDISAYKIAADELVLSGGGELLFHTMAVGLVLRDPGDPADPAGRTIDAVVVESKSG</sequence>
<keyword evidence="1" id="KW-0004">4Fe-4S</keyword>
<evidence type="ECO:0000256" key="4">
    <source>
        <dbReference type="ARBA" id="ARBA00023004"/>
    </source>
</evidence>
<dbReference type="EMBL" id="JBFPJR010000059">
    <property type="protein sequence ID" value="MEX0429735.1"/>
    <property type="molecule type" value="Genomic_DNA"/>
</dbReference>
<keyword evidence="5" id="KW-0411">Iron-sulfur</keyword>
<keyword evidence="4" id="KW-0408">Iron</keyword>
<dbReference type="RefSeq" id="WP_367995701.1">
    <property type="nucleotide sequence ID" value="NZ_JBFPJR010000059.1"/>
</dbReference>
<comment type="caution">
    <text evidence="6">The sequence shown here is derived from an EMBL/GenBank/DDBJ whole genome shotgun (WGS) entry which is preliminary data.</text>
</comment>
<dbReference type="Gene3D" id="3.50.50.60">
    <property type="entry name" value="FAD/NAD(P)-binding domain"/>
    <property type="match status" value="1"/>
</dbReference>
<keyword evidence="3" id="KW-0560">Oxidoreductase</keyword>